<reference evidence="1" key="4">
    <citation type="submission" date="2025-08" db="UniProtKB">
        <authorList>
            <consortium name="Ensembl"/>
        </authorList>
    </citation>
    <scope>IDENTIFICATION</scope>
</reference>
<reference evidence="1" key="5">
    <citation type="submission" date="2025-09" db="UniProtKB">
        <authorList>
            <consortium name="Ensembl"/>
        </authorList>
    </citation>
    <scope>IDENTIFICATION</scope>
</reference>
<dbReference type="Ensembl" id="ENSEEET00000011743.2">
    <property type="protein sequence ID" value="ENSEEEP00000011608.2"/>
    <property type="gene ID" value="ENSEEEG00000005842.2"/>
</dbReference>
<reference evidence="2" key="2">
    <citation type="journal article" date="2017" name="Sci. Adv.">
        <title>A tail of two voltages: Proteomic comparison of the three electric organs of the electric eel.</title>
        <authorList>
            <person name="Traeger L.L."/>
            <person name="Sabat G."/>
            <person name="Barrett-Wilt G.A."/>
            <person name="Wells G.B."/>
            <person name="Sussman M.R."/>
        </authorList>
    </citation>
    <scope>NUCLEOTIDE SEQUENCE [LARGE SCALE GENOMIC DNA]</scope>
</reference>
<reference evidence="1" key="3">
    <citation type="submission" date="2020-05" db="EMBL/GenBank/DDBJ databases">
        <title>Electrophorus electricus (electric eel) genome, fEleEle1, primary haplotype.</title>
        <authorList>
            <person name="Myers G."/>
            <person name="Meyer A."/>
            <person name="Fedrigo O."/>
            <person name="Formenti G."/>
            <person name="Rhie A."/>
            <person name="Tracey A."/>
            <person name="Sims Y."/>
            <person name="Jarvis E.D."/>
        </authorList>
    </citation>
    <scope>NUCLEOTIDE SEQUENCE [LARGE SCALE GENOMIC DNA]</scope>
</reference>
<sequence length="95" mass="10384">MEDAETSETGQKLRLLLVPPNTKNTFITPPAARAAFLESVRGRGVILHSVTQLFRSLSRHAIRKPELEEMAISNLPGNYGLHGARGGIQKPPTLL</sequence>
<evidence type="ECO:0008006" key="3">
    <source>
        <dbReference type="Google" id="ProtNLM"/>
    </source>
</evidence>
<proteinExistence type="predicted"/>
<protein>
    <recommendedName>
        <fullName evidence="3">Centromere protein X</fullName>
    </recommendedName>
</protein>
<evidence type="ECO:0000313" key="2">
    <source>
        <dbReference type="Proteomes" id="UP000314983"/>
    </source>
</evidence>
<dbReference type="Proteomes" id="UP000314983">
    <property type="component" value="Chromosome 6"/>
</dbReference>
<evidence type="ECO:0000313" key="1">
    <source>
        <dbReference type="Ensembl" id="ENSEEEP00000011608.2"/>
    </source>
</evidence>
<organism evidence="1 2">
    <name type="scientific">Electrophorus electricus</name>
    <name type="common">Electric eel</name>
    <name type="synonym">Gymnotus electricus</name>
    <dbReference type="NCBI Taxonomy" id="8005"/>
    <lineage>
        <taxon>Eukaryota</taxon>
        <taxon>Metazoa</taxon>
        <taxon>Chordata</taxon>
        <taxon>Craniata</taxon>
        <taxon>Vertebrata</taxon>
        <taxon>Euteleostomi</taxon>
        <taxon>Actinopterygii</taxon>
        <taxon>Neopterygii</taxon>
        <taxon>Teleostei</taxon>
        <taxon>Ostariophysi</taxon>
        <taxon>Gymnotiformes</taxon>
        <taxon>Gymnotoidei</taxon>
        <taxon>Gymnotidae</taxon>
        <taxon>Electrophorus</taxon>
    </lineage>
</organism>
<keyword evidence="2" id="KW-1185">Reference proteome</keyword>
<name>A0A4W4EJP8_ELEEL</name>
<accession>A0A4W4EJP8</accession>
<reference evidence="2" key="1">
    <citation type="journal article" date="2014" name="Science">
        <title>Nonhuman genetics. Genomic basis for the convergent evolution of electric organs.</title>
        <authorList>
            <person name="Gallant J.R."/>
            <person name="Traeger L.L."/>
            <person name="Volkening J.D."/>
            <person name="Moffett H."/>
            <person name="Chen P.H."/>
            <person name="Novina C.D."/>
            <person name="Phillips G.N.Jr."/>
            <person name="Anand R."/>
            <person name="Wells G.B."/>
            <person name="Pinch M."/>
            <person name="Guth R."/>
            <person name="Unguez G.A."/>
            <person name="Albert J.S."/>
            <person name="Zakon H.H."/>
            <person name="Samanta M.P."/>
            <person name="Sussman M.R."/>
        </authorList>
    </citation>
    <scope>NUCLEOTIDE SEQUENCE [LARGE SCALE GENOMIC DNA]</scope>
</reference>
<dbReference type="AlphaFoldDB" id="A0A4W4EJP8"/>